<organism evidence="3 4">
    <name type="scientific">Pinctada imbricata</name>
    <name type="common">Atlantic pearl-oyster</name>
    <name type="synonym">Pinctada martensii</name>
    <dbReference type="NCBI Taxonomy" id="66713"/>
    <lineage>
        <taxon>Eukaryota</taxon>
        <taxon>Metazoa</taxon>
        <taxon>Spiralia</taxon>
        <taxon>Lophotrochozoa</taxon>
        <taxon>Mollusca</taxon>
        <taxon>Bivalvia</taxon>
        <taxon>Autobranchia</taxon>
        <taxon>Pteriomorphia</taxon>
        <taxon>Pterioida</taxon>
        <taxon>Pterioidea</taxon>
        <taxon>Pteriidae</taxon>
        <taxon>Pinctada</taxon>
    </lineage>
</organism>
<comment type="similarity">
    <text evidence="1">Belongs to the complex I LYR family.</text>
</comment>
<keyword evidence="4" id="KW-1185">Reference proteome</keyword>
<protein>
    <recommendedName>
        <fullName evidence="2">Complex 1 LYR protein domain-containing protein</fullName>
    </recommendedName>
</protein>
<evidence type="ECO:0000313" key="4">
    <source>
        <dbReference type="Proteomes" id="UP001186944"/>
    </source>
</evidence>
<dbReference type="InterPro" id="IPR045294">
    <property type="entry name" value="Complex1_LYR_LYRM1"/>
</dbReference>
<sequence>MSLRQEALSVYRRAFRLARTWQSVGGDQEETLKEREYIKEETRRLFRKNKNITNEEEIKEHMREANTRIEMAIHYQIPYPRIVNIPQNVLAPTTAKLKRRQKRQIEESKPVYWKSYSDSDKDDKT</sequence>
<dbReference type="CDD" id="cd20261">
    <property type="entry name" value="Complex1_LYR_LYRM1"/>
    <property type="match status" value="1"/>
</dbReference>
<dbReference type="EMBL" id="VSWD01000010">
    <property type="protein sequence ID" value="KAK3090952.1"/>
    <property type="molecule type" value="Genomic_DNA"/>
</dbReference>
<feature type="domain" description="Complex 1 LYR protein" evidence="2">
    <location>
        <begin position="5"/>
        <end position="71"/>
    </location>
</feature>
<gene>
    <name evidence="3" type="ORF">FSP39_016019</name>
</gene>
<dbReference type="InterPro" id="IPR008011">
    <property type="entry name" value="Complex1_LYR_dom"/>
</dbReference>
<evidence type="ECO:0000313" key="3">
    <source>
        <dbReference type="EMBL" id="KAK3090952.1"/>
    </source>
</evidence>
<dbReference type="PANTHER" id="PTHR14273">
    <property type="entry name" value="LYR MOTIF-CONTAINING PROTEIN 1"/>
    <property type="match status" value="1"/>
</dbReference>
<evidence type="ECO:0000259" key="2">
    <source>
        <dbReference type="Pfam" id="PF05347"/>
    </source>
</evidence>
<accession>A0AA88XV83</accession>
<dbReference type="PANTHER" id="PTHR14273:SF0">
    <property type="entry name" value="LYR MOTIF-CONTAINING PROTEIN 1"/>
    <property type="match status" value="1"/>
</dbReference>
<comment type="caution">
    <text evidence="3">The sequence shown here is derived from an EMBL/GenBank/DDBJ whole genome shotgun (WGS) entry which is preliminary data.</text>
</comment>
<name>A0AA88XV83_PINIB</name>
<reference evidence="3" key="1">
    <citation type="submission" date="2019-08" db="EMBL/GenBank/DDBJ databases">
        <title>The improved chromosome-level genome for the pearl oyster Pinctada fucata martensii using PacBio sequencing and Hi-C.</title>
        <authorList>
            <person name="Zheng Z."/>
        </authorList>
    </citation>
    <scope>NUCLEOTIDE SEQUENCE</scope>
    <source>
        <strain evidence="3">ZZ-2019</strain>
        <tissue evidence="3">Adductor muscle</tissue>
    </source>
</reference>
<proteinExistence type="inferred from homology"/>
<dbReference type="Pfam" id="PF05347">
    <property type="entry name" value="Complex1_LYR"/>
    <property type="match status" value="1"/>
</dbReference>
<dbReference type="GO" id="GO:0005739">
    <property type="term" value="C:mitochondrion"/>
    <property type="evidence" value="ECO:0007669"/>
    <property type="project" value="TreeGrafter"/>
</dbReference>
<dbReference type="AlphaFoldDB" id="A0AA88XV83"/>
<evidence type="ECO:0000256" key="1">
    <source>
        <dbReference type="ARBA" id="ARBA00009508"/>
    </source>
</evidence>
<dbReference type="Proteomes" id="UP001186944">
    <property type="component" value="Unassembled WGS sequence"/>
</dbReference>
<dbReference type="InterPro" id="IPR040330">
    <property type="entry name" value="LYRM1"/>
</dbReference>